<sequence>MALNRAQLLVHDDEALARFCVNFCIPDNVIIERPVDNCCRTCKVSKLLDYIPTYCFTKPHQADRKGQPRLPPLRICERASRRRRSLSIEVSDLIEGTAAELKQLRGDAEGESTGSSSSSSLDSSSNWDMDLGDDEEEDAKVEDGEEGGCRAFIQSRQQFGFQLRKKEEVMAPKAAASCGYFCPSEEACPRYEVAPALPIELFDLQVAYLPLLLPNFNKEEYATLLAKREVAMLPWLKEMSSLESKVLWPRELTALKMRGRIFSRSSLFKDFSRFLFELQAILLLILIIFWASAAKVRPRQQNEPVVVSWKIAGSINRDELGTAAGSPLSVLKTRFPKGDGPSIIVYSPLRVAAVEHYGSFSSRGYHLGDDIYNNHCADIQKN</sequence>
<comment type="caution">
    <text evidence="3">The sequence shown here is derived from an EMBL/GenBank/DDBJ whole genome shotgun (WGS) entry which is preliminary data.</text>
</comment>
<accession>A0A7J0DDD8</accession>
<feature type="region of interest" description="Disordered" evidence="1">
    <location>
        <begin position="104"/>
        <end position="145"/>
    </location>
</feature>
<dbReference type="EMBL" id="BJWL01000174">
    <property type="protein sequence ID" value="GFS32934.1"/>
    <property type="molecule type" value="Genomic_DNA"/>
</dbReference>
<evidence type="ECO:0000256" key="2">
    <source>
        <dbReference type="SAM" id="Phobius"/>
    </source>
</evidence>
<keyword evidence="2" id="KW-0812">Transmembrane</keyword>
<name>A0A7J0DDD8_9ERIC</name>
<protein>
    <submittedName>
        <fullName evidence="3">Uncharacterized protein</fullName>
    </submittedName>
</protein>
<keyword evidence="2" id="KW-0472">Membrane</keyword>
<evidence type="ECO:0000256" key="1">
    <source>
        <dbReference type="SAM" id="MobiDB-lite"/>
    </source>
</evidence>
<feature type="compositionally biased region" description="Low complexity" evidence="1">
    <location>
        <begin position="112"/>
        <end position="125"/>
    </location>
</feature>
<dbReference type="AlphaFoldDB" id="A0A7J0DDD8"/>
<dbReference type="Proteomes" id="UP000585474">
    <property type="component" value="Unassembled WGS sequence"/>
</dbReference>
<proteinExistence type="predicted"/>
<organism evidence="3 4">
    <name type="scientific">Actinidia rufa</name>
    <dbReference type="NCBI Taxonomy" id="165716"/>
    <lineage>
        <taxon>Eukaryota</taxon>
        <taxon>Viridiplantae</taxon>
        <taxon>Streptophyta</taxon>
        <taxon>Embryophyta</taxon>
        <taxon>Tracheophyta</taxon>
        <taxon>Spermatophyta</taxon>
        <taxon>Magnoliopsida</taxon>
        <taxon>eudicotyledons</taxon>
        <taxon>Gunneridae</taxon>
        <taxon>Pentapetalae</taxon>
        <taxon>asterids</taxon>
        <taxon>Ericales</taxon>
        <taxon>Actinidiaceae</taxon>
        <taxon>Actinidia</taxon>
    </lineage>
</organism>
<evidence type="ECO:0000313" key="4">
    <source>
        <dbReference type="Proteomes" id="UP000585474"/>
    </source>
</evidence>
<reference evidence="4" key="1">
    <citation type="submission" date="2019-07" db="EMBL/GenBank/DDBJ databases">
        <title>De Novo Assembly of kiwifruit Actinidia rufa.</title>
        <authorList>
            <person name="Sugita-Konishi S."/>
            <person name="Sato K."/>
            <person name="Mori E."/>
            <person name="Abe Y."/>
            <person name="Kisaki G."/>
            <person name="Hamano K."/>
            <person name="Suezawa K."/>
            <person name="Otani M."/>
            <person name="Fukuda T."/>
            <person name="Manabe T."/>
            <person name="Gomi K."/>
            <person name="Tabuchi M."/>
            <person name="Akimitsu K."/>
            <person name="Kataoka I."/>
        </authorList>
    </citation>
    <scope>NUCLEOTIDE SEQUENCE [LARGE SCALE GENOMIC DNA]</scope>
    <source>
        <strain evidence="4">cv. Fuchu</strain>
    </source>
</reference>
<keyword evidence="4" id="KW-1185">Reference proteome</keyword>
<evidence type="ECO:0000313" key="3">
    <source>
        <dbReference type="EMBL" id="GFS32934.1"/>
    </source>
</evidence>
<gene>
    <name evidence="3" type="ORF">Acr_00g0025460</name>
</gene>
<keyword evidence="2" id="KW-1133">Transmembrane helix</keyword>
<feature type="compositionally biased region" description="Acidic residues" evidence="1">
    <location>
        <begin position="130"/>
        <end position="145"/>
    </location>
</feature>
<feature type="transmembrane region" description="Helical" evidence="2">
    <location>
        <begin position="274"/>
        <end position="293"/>
    </location>
</feature>